<dbReference type="AlphaFoldDB" id="A0A9P7ZP12"/>
<dbReference type="InterPro" id="IPR043137">
    <property type="entry name" value="GGT_ssub_C"/>
</dbReference>
<accession>A0A9P7ZP12</accession>
<reference evidence="4" key="1">
    <citation type="journal article" date="2021" name="IMA Fungus">
        <title>Genomic characterization of three marine fungi, including Emericellopsis atlantica sp. nov. with signatures of a generalist lifestyle and marine biomass degradation.</title>
        <authorList>
            <person name="Hagestad O.C."/>
            <person name="Hou L."/>
            <person name="Andersen J.H."/>
            <person name="Hansen E.H."/>
            <person name="Altermark B."/>
            <person name="Li C."/>
            <person name="Kuhnert E."/>
            <person name="Cox R.J."/>
            <person name="Crous P.W."/>
            <person name="Spatafora J.W."/>
            <person name="Lail K."/>
            <person name="Amirebrahimi M."/>
            <person name="Lipzen A."/>
            <person name="Pangilinan J."/>
            <person name="Andreopoulos W."/>
            <person name="Hayes R.D."/>
            <person name="Ng V."/>
            <person name="Grigoriev I.V."/>
            <person name="Jackson S.A."/>
            <person name="Sutton T.D.S."/>
            <person name="Dobson A.D.W."/>
            <person name="Rama T."/>
        </authorList>
    </citation>
    <scope>NUCLEOTIDE SEQUENCE</scope>
    <source>
        <strain evidence="4">TS7</strain>
    </source>
</reference>
<feature type="active site" description="Nucleophile" evidence="1">
    <location>
        <position position="365"/>
    </location>
</feature>
<keyword evidence="3" id="KW-0012">Acyltransferase</keyword>
<evidence type="ECO:0000256" key="3">
    <source>
        <dbReference type="RuleBase" id="RU368068"/>
    </source>
</evidence>
<dbReference type="Pfam" id="PF01019">
    <property type="entry name" value="G_glu_transpept"/>
    <property type="match status" value="1"/>
</dbReference>
<dbReference type="GeneID" id="70291526"/>
<comment type="function">
    <text evidence="3">Cleaves the gamma-glutamyl peptide bond of glutathione and glutathione conjugates.</text>
</comment>
<dbReference type="PANTHER" id="PTHR11686:SF62">
    <property type="entry name" value="GLUTATHIONE HYDROLASE"/>
    <property type="match status" value="1"/>
</dbReference>
<dbReference type="GO" id="GO:0036374">
    <property type="term" value="F:glutathione hydrolase activity"/>
    <property type="evidence" value="ECO:0007669"/>
    <property type="project" value="UniProtKB-UniRule"/>
</dbReference>
<comment type="caution">
    <text evidence="4">The sequence shown here is derived from an EMBL/GenBank/DDBJ whole genome shotgun (WGS) entry which is preliminary data.</text>
</comment>
<proteinExistence type="predicted"/>
<feature type="binding site" evidence="2">
    <location>
        <position position="458"/>
    </location>
    <ligand>
        <name>L-glutamate</name>
        <dbReference type="ChEBI" id="CHEBI:29985"/>
    </ligand>
</feature>
<dbReference type="OrthoDB" id="1081007at2759"/>
<feature type="binding site" evidence="2">
    <location>
        <position position="91"/>
    </location>
    <ligand>
        <name>L-glutamate</name>
        <dbReference type="ChEBI" id="CHEBI:29985"/>
    </ligand>
</feature>
<keyword evidence="3" id="KW-0378">Hydrolase</keyword>
<dbReference type="EC" id="3.4.19.13" evidence="3"/>
<comment type="pathway">
    <text evidence="3">Sulfur metabolism; glutathione metabolism.</text>
</comment>
<evidence type="ECO:0000256" key="2">
    <source>
        <dbReference type="PIRSR" id="PIRSR600101-2"/>
    </source>
</evidence>
<organism evidence="4 5">
    <name type="scientific">Emericellopsis atlantica</name>
    <dbReference type="NCBI Taxonomy" id="2614577"/>
    <lineage>
        <taxon>Eukaryota</taxon>
        <taxon>Fungi</taxon>
        <taxon>Dikarya</taxon>
        <taxon>Ascomycota</taxon>
        <taxon>Pezizomycotina</taxon>
        <taxon>Sordariomycetes</taxon>
        <taxon>Hypocreomycetidae</taxon>
        <taxon>Hypocreales</taxon>
        <taxon>Bionectriaceae</taxon>
        <taxon>Emericellopsis</taxon>
    </lineage>
</organism>
<dbReference type="EC" id="2.3.2.2" evidence="3"/>
<evidence type="ECO:0000256" key="1">
    <source>
        <dbReference type="PIRSR" id="PIRSR600101-1"/>
    </source>
</evidence>
<dbReference type="EMBL" id="MU251250">
    <property type="protein sequence ID" value="KAG9255653.1"/>
    <property type="molecule type" value="Genomic_DNA"/>
</dbReference>
<evidence type="ECO:0000313" key="5">
    <source>
        <dbReference type="Proteomes" id="UP000887229"/>
    </source>
</evidence>
<keyword evidence="3" id="KW-0808">Transferase</keyword>
<name>A0A9P7ZP12_9HYPO</name>
<protein>
    <recommendedName>
        <fullName evidence="3">Glutathione hydrolase</fullName>
        <ecNumber evidence="3">2.3.2.2</ecNumber>
        <ecNumber evidence="3">3.4.19.13</ecNumber>
    </recommendedName>
    <alternativeName>
        <fullName evidence="3">Gamma-glutamyltransferase</fullName>
    </alternativeName>
    <alternativeName>
        <fullName evidence="3">Gamma-glutamyltranspeptidase</fullName>
    </alternativeName>
</protein>
<dbReference type="InterPro" id="IPR029055">
    <property type="entry name" value="Ntn_hydrolases_N"/>
</dbReference>
<dbReference type="Gene3D" id="1.10.246.130">
    <property type="match status" value="1"/>
</dbReference>
<sequence>MLPLLTLLPAAAAAPTNCSSSEPRIGAVASEIDVCSQIGTNILQEGGNAVDALVATTFCVGTMGMYHSGIGGGGFLTLRTPNGSYETVDFRETAPAASTEDMYKDNEPASRMGGLASGVPGELRGLEYIHTRYGALPWGDTLQPAIDLAREGFEVNEDLVAYFGKTSDNEFLVEDPAWALDFAPRGKLVELGETITRKRYANTLEDIAKYGADVFYNGPIANATVQALQAAGGIMTLEDLANYTIAVRDPVSIMYRGHKLTTITAPSSGAVALSALNILDGYDDFGLLENKNISTQRLNEALRFAYGQRAELGDPSFVDGLPEFIEDMLSAEAAEEIRGKISDTETFGIEYYNPAGLESIETPGTSHIVTADAAGFAVSLTTTVNLLFGSRLVVPETGVIMNNEMNDFSIPDTRNAFGYLPSPSNFVRPGKRPLSSITPVIVEAPGGELYYVIGAAGGSRIITSTVQNIINVIDYGLNVEDALAKPRLHDQLSPPETSFEYPYDNSTVAFLKELGHNVTWVAPGQSAAQGLVRLGNGIFEAAGEPRQKNSAGIAV</sequence>
<feature type="binding site" evidence="2">
    <location>
        <begin position="383"/>
        <end position="385"/>
    </location>
    <ligand>
        <name>L-glutamate</name>
        <dbReference type="ChEBI" id="CHEBI:29985"/>
    </ligand>
</feature>
<comment type="catalytic activity">
    <reaction evidence="3">
        <text>an N-terminal (5-L-glutamyl)-[peptide] + an alpha-amino acid = 5-L-glutamyl amino acid + an N-terminal L-alpha-aminoacyl-[peptide]</text>
        <dbReference type="Rhea" id="RHEA:23904"/>
        <dbReference type="Rhea" id="RHEA-COMP:9780"/>
        <dbReference type="Rhea" id="RHEA-COMP:9795"/>
        <dbReference type="ChEBI" id="CHEBI:77644"/>
        <dbReference type="ChEBI" id="CHEBI:78597"/>
        <dbReference type="ChEBI" id="CHEBI:78599"/>
        <dbReference type="ChEBI" id="CHEBI:78608"/>
        <dbReference type="EC" id="2.3.2.2"/>
    </reaction>
</comment>
<dbReference type="FunFam" id="1.10.246.130:FF:000001">
    <property type="entry name" value="Gamma-glutamyltransferase 5 isoform 1"/>
    <property type="match status" value="1"/>
</dbReference>
<dbReference type="GO" id="GO:0005886">
    <property type="term" value="C:plasma membrane"/>
    <property type="evidence" value="ECO:0007669"/>
    <property type="project" value="TreeGrafter"/>
</dbReference>
<comment type="catalytic activity">
    <reaction evidence="3">
        <text>glutathione + H2O = L-cysteinylglycine + L-glutamate</text>
        <dbReference type="Rhea" id="RHEA:28807"/>
        <dbReference type="ChEBI" id="CHEBI:15377"/>
        <dbReference type="ChEBI" id="CHEBI:29985"/>
        <dbReference type="ChEBI" id="CHEBI:57925"/>
        <dbReference type="ChEBI" id="CHEBI:61694"/>
        <dbReference type="EC" id="3.4.19.13"/>
    </reaction>
</comment>
<gene>
    <name evidence="4" type="ORF">F5Z01DRAFT_550668</name>
</gene>
<dbReference type="GO" id="GO:0103068">
    <property type="term" value="F:leukotriene C4 gamma-glutamyl transferase activity"/>
    <property type="evidence" value="ECO:0007669"/>
    <property type="project" value="UniProtKB-EC"/>
</dbReference>
<dbReference type="InterPro" id="IPR000101">
    <property type="entry name" value="GGT_peptidase"/>
</dbReference>
<keyword evidence="5" id="KW-1185">Reference proteome</keyword>
<dbReference type="Gene3D" id="3.60.20.40">
    <property type="match status" value="1"/>
</dbReference>
<dbReference type="PRINTS" id="PR01210">
    <property type="entry name" value="GGTRANSPTASE"/>
</dbReference>
<dbReference type="Proteomes" id="UP000887229">
    <property type="component" value="Unassembled WGS sequence"/>
</dbReference>
<dbReference type="PANTHER" id="PTHR11686">
    <property type="entry name" value="GAMMA GLUTAMYL TRANSPEPTIDASE"/>
    <property type="match status" value="1"/>
</dbReference>
<dbReference type="NCBIfam" id="TIGR00066">
    <property type="entry name" value="g_glut_trans"/>
    <property type="match status" value="1"/>
</dbReference>
<evidence type="ECO:0000313" key="4">
    <source>
        <dbReference type="EMBL" id="KAG9255653.1"/>
    </source>
</evidence>
<dbReference type="RefSeq" id="XP_046119577.1">
    <property type="nucleotide sequence ID" value="XM_046260623.1"/>
</dbReference>
<feature type="binding site" evidence="2">
    <location>
        <position position="407"/>
    </location>
    <ligand>
        <name>L-glutamate</name>
        <dbReference type="ChEBI" id="CHEBI:29985"/>
    </ligand>
</feature>
<dbReference type="InterPro" id="IPR043138">
    <property type="entry name" value="GGT_lsub"/>
</dbReference>
<dbReference type="GO" id="GO:0006751">
    <property type="term" value="P:glutathione catabolic process"/>
    <property type="evidence" value="ECO:0007669"/>
    <property type="project" value="UniProtKB-UniRule"/>
</dbReference>
<dbReference type="FunFam" id="3.60.20.40:FF:000008">
    <property type="entry name" value="Gamma-glutamyltranspeptidase (Eurofung)"/>
    <property type="match status" value="1"/>
</dbReference>
<dbReference type="SUPFAM" id="SSF56235">
    <property type="entry name" value="N-terminal nucleophile aminohydrolases (Ntn hydrolases)"/>
    <property type="match status" value="1"/>
</dbReference>
<feature type="binding site" evidence="2">
    <location>
        <begin position="435"/>
        <end position="436"/>
    </location>
    <ligand>
        <name>L-glutamate</name>
        <dbReference type="ChEBI" id="CHEBI:29985"/>
    </ligand>
</feature>
<comment type="catalytic activity">
    <reaction evidence="3">
        <text>an S-substituted glutathione + H2O = an S-substituted L-cysteinylglycine + L-glutamate</text>
        <dbReference type="Rhea" id="RHEA:59468"/>
        <dbReference type="ChEBI" id="CHEBI:15377"/>
        <dbReference type="ChEBI" id="CHEBI:29985"/>
        <dbReference type="ChEBI" id="CHEBI:90779"/>
        <dbReference type="ChEBI" id="CHEBI:143103"/>
        <dbReference type="EC" id="3.4.19.13"/>
    </reaction>
</comment>